<dbReference type="SMART" id="SM00248">
    <property type="entry name" value="ANK"/>
    <property type="match status" value="5"/>
</dbReference>
<feature type="repeat" description="ANK" evidence="4">
    <location>
        <begin position="238"/>
        <end position="270"/>
    </location>
</feature>
<sequence>MAERKDVCRSSNALYMRHSQLVQWDTSVTAKEPTQLRRKTPKIKFHDGCVFLAACSSGDIEEVTALLNRRADINTTNVDGLTALHQAVIDNSMKMGQFLVEQGANLDALDNEGWTPLHAASSCGFLKMAKFLMEAGVNICVVNSDGDLALDVAESDEMENLINSELSRQGIDVDAARNEEQNLMLADARQWLNLGAVTERVHPVTKATALHVAASKGYINVMILLLQAGANTEAQDLEGWTPLHAAVYWGQRDACEVLAMHRCSMRAKDFMGQTAFDIADSDIIMFLLQLQSKQSALSPKPEQELKFPRQILPVKRRTSLTRMSVVDKSHVADKEKQQERSLHNQKLAQHDLHPIQNGDARIASCPEPNNNRITPALPSLSEENHAHQTMPRISEVTGSTSDKSESSRRSAPVIPGDMANLLNQRVRQGVPGQSFPANPAVGRDKIDQQEQKLGWRRTDGPAPAIVDTQPEVNNNLCTPTQSVGSTLSIPEETSEERERRLGRPTRSLSLDVSPQTLGSKDALIGEAPITGSSGDTSLTTRPIRSLQPPSPDDEAETVRRSKSRLARQTRRSTQGITAEDVAEAQARMSQLRKTSQQQTDQQDAATKEKQKEVGRSQEKDAGRIQDNVEGQEREVESSQKKDVGRSQEKEAVRSQKKEEEKQAELEKKKEVKPKSTPLSTFTAKLRKQESKEKKSNQAPQSPARSYTARLPLTKRPPPASTSGQQLLTVSALVPPARKISQELPSAEVSAILSLTPLTRRKQASAPTPDEISNSVTIQVRRPSLPVTPTTTPSTGSGEGKHSNKNEPSSANLANKKEDGRQKEAEEEMEQRFQERRRTRNARAQKATDNAAPSNKDVNRPDTTDLCLPEENIKIKEEVKDQYKSLSERYRARFASDPSPASSERATPASRPVSSSLSSYEQIENESKKDYKKLYEEEKRTNEDLKDKLRTTDADLQAVKKQLEELLRNGDAGGLDVKDKRITEKKMSELEEEVKNMEELRADNQRMRAEKSALVRIISKLSK</sequence>
<dbReference type="InterPro" id="IPR051226">
    <property type="entry name" value="PP1_Regulatory_Subunit"/>
</dbReference>
<dbReference type="Gene3D" id="6.10.140.390">
    <property type="match status" value="1"/>
</dbReference>
<feature type="compositionally biased region" description="Basic and acidic residues" evidence="5">
    <location>
        <begin position="605"/>
        <end position="623"/>
    </location>
</feature>
<keyword evidence="4" id="KW-0040">ANK repeat</keyword>
<feature type="compositionally biased region" description="Basic and acidic residues" evidence="5">
    <location>
        <begin position="326"/>
        <end position="353"/>
    </location>
</feature>
<evidence type="ECO:0000256" key="4">
    <source>
        <dbReference type="PROSITE-ProRule" id="PRU00023"/>
    </source>
</evidence>
<dbReference type="PROSITE" id="PS50297">
    <property type="entry name" value="ANK_REP_REGION"/>
    <property type="match status" value="3"/>
</dbReference>
<feature type="compositionally biased region" description="Polar residues" evidence="5">
    <location>
        <begin position="506"/>
        <end position="518"/>
    </location>
</feature>
<feature type="domain" description="cGMP-dependent protein kinase interacting" evidence="6">
    <location>
        <begin position="929"/>
        <end position="1022"/>
    </location>
</feature>
<feature type="repeat" description="ANK" evidence="4">
    <location>
        <begin position="112"/>
        <end position="144"/>
    </location>
</feature>
<evidence type="ECO:0000256" key="3">
    <source>
        <dbReference type="ARBA" id="ARBA00038386"/>
    </source>
</evidence>
<feature type="region of interest" description="Disordered" evidence="5">
    <location>
        <begin position="753"/>
        <end position="878"/>
    </location>
</feature>
<evidence type="ECO:0000313" key="8">
    <source>
        <dbReference type="RefSeq" id="XP_014672568.1"/>
    </source>
</evidence>
<keyword evidence="2" id="KW-0677">Repeat</keyword>
<gene>
    <name evidence="8" type="primary">LOC106813027</name>
</gene>
<name>A0ABM1EK47_PRICU</name>
<proteinExistence type="inferred from homology"/>
<protein>
    <submittedName>
        <fullName evidence="8">Protein phosphatase 1 regulatory subunit 12A-like isoform X2</fullName>
    </submittedName>
</protein>
<dbReference type="Gene3D" id="6.10.250.1820">
    <property type="match status" value="1"/>
</dbReference>
<feature type="compositionally biased region" description="Basic and acidic residues" evidence="5">
    <location>
        <begin position="924"/>
        <end position="940"/>
    </location>
</feature>
<feature type="compositionally biased region" description="Basic and acidic residues" evidence="5">
    <location>
        <begin position="630"/>
        <end position="673"/>
    </location>
</feature>
<evidence type="ECO:0000256" key="2">
    <source>
        <dbReference type="ARBA" id="ARBA00022737"/>
    </source>
</evidence>
<dbReference type="CDD" id="cd21930">
    <property type="entry name" value="IPD_PPP1R12"/>
    <property type="match status" value="1"/>
</dbReference>
<dbReference type="InterPro" id="IPR031775">
    <property type="entry name" value="PRKG1_interact"/>
</dbReference>
<dbReference type="PROSITE" id="PS50088">
    <property type="entry name" value="ANK_REPEAT"/>
    <property type="match status" value="4"/>
</dbReference>
<dbReference type="Pfam" id="PF12796">
    <property type="entry name" value="Ank_2"/>
    <property type="match status" value="2"/>
</dbReference>
<dbReference type="RefSeq" id="XP_014672568.1">
    <property type="nucleotide sequence ID" value="XM_014817082.1"/>
</dbReference>
<evidence type="ECO:0000256" key="1">
    <source>
        <dbReference type="ARBA" id="ARBA00022473"/>
    </source>
</evidence>
<dbReference type="InterPro" id="IPR002110">
    <property type="entry name" value="Ankyrin_rpt"/>
</dbReference>
<reference evidence="8" key="1">
    <citation type="submission" date="2025-08" db="UniProtKB">
        <authorList>
            <consortium name="RefSeq"/>
        </authorList>
    </citation>
    <scope>IDENTIFICATION</scope>
</reference>
<dbReference type="PANTHER" id="PTHR24179:SF21">
    <property type="entry name" value="MYOSIN BINDING SUBUNIT, ISOFORM O"/>
    <property type="match status" value="1"/>
</dbReference>
<feature type="repeat" description="ANK" evidence="4">
    <location>
        <begin position="79"/>
        <end position="111"/>
    </location>
</feature>
<dbReference type="SUPFAM" id="SSF48403">
    <property type="entry name" value="Ankyrin repeat"/>
    <property type="match status" value="1"/>
</dbReference>
<dbReference type="Pfam" id="PF15898">
    <property type="entry name" value="PRKG1_interact"/>
    <property type="match status" value="1"/>
</dbReference>
<feature type="compositionally biased region" description="Basic and acidic residues" evidence="5">
    <location>
        <begin position="686"/>
        <end position="695"/>
    </location>
</feature>
<feature type="region of interest" description="Disordered" evidence="5">
    <location>
        <begin position="394"/>
        <end position="414"/>
    </location>
</feature>
<evidence type="ECO:0000259" key="6">
    <source>
        <dbReference type="Pfam" id="PF15898"/>
    </source>
</evidence>
<feature type="region of interest" description="Disordered" evidence="5">
    <location>
        <begin position="457"/>
        <end position="727"/>
    </location>
</feature>
<feature type="region of interest" description="Disordered" evidence="5">
    <location>
        <begin position="890"/>
        <end position="940"/>
    </location>
</feature>
<feature type="compositionally biased region" description="Basic residues" evidence="5">
    <location>
        <begin position="560"/>
        <end position="570"/>
    </location>
</feature>
<feature type="compositionally biased region" description="Polar residues" evidence="5">
    <location>
        <begin position="530"/>
        <end position="542"/>
    </location>
</feature>
<comment type="similarity">
    <text evidence="3">Belongs to the NRARP family.</text>
</comment>
<feature type="repeat" description="ANK" evidence="4">
    <location>
        <begin position="205"/>
        <end position="237"/>
    </location>
</feature>
<evidence type="ECO:0000313" key="7">
    <source>
        <dbReference type="Proteomes" id="UP000695022"/>
    </source>
</evidence>
<dbReference type="GeneID" id="106813027"/>
<dbReference type="PANTHER" id="PTHR24179">
    <property type="entry name" value="PROTEIN PHOSPHATASE 1 REGULATORY SUBUNIT 12"/>
    <property type="match status" value="1"/>
</dbReference>
<feature type="compositionally biased region" description="Polar residues" evidence="5">
    <location>
        <begin position="470"/>
        <end position="488"/>
    </location>
</feature>
<accession>A0ABM1EK47</accession>
<keyword evidence="1" id="KW-0217">Developmental protein</keyword>
<feature type="region of interest" description="Disordered" evidence="5">
    <location>
        <begin position="326"/>
        <end position="377"/>
    </location>
</feature>
<dbReference type="Gene3D" id="1.25.40.20">
    <property type="entry name" value="Ankyrin repeat-containing domain"/>
    <property type="match status" value="2"/>
</dbReference>
<keyword evidence="7" id="KW-1185">Reference proteome</keyword>
<feature type="compositionally biased region" description="Basic and acidic residues" evidence="5">
    <location>
        <begin position="814"/>
        <end position="835"/>
    </location>
</feature>
<dbReference type="Proteomes" id="UP000695022">
    <property type="component" value="Unplaced"/>
</dbReference>
<dbReference type="InterPro" id="IPR036770">
    <property type="entry name" value="Ankyrin_rpt-contain_sf"/>
</dbReference>
<organism evidence="7 8">
    <name type="scientific">Priapulus caudatus</name>
    <name type="common">Priapulid worm</name>
    <dbReference type="NCBI Taxonomy" id="37621"/>
    <lineage>
        <taxon>Eukaryota</taxon>
        <taxon>Metazoa</taxon>
        <taxon>Ecdysozoa</taxon>
        <taxon>Scalidophora</taxon>
        <taxon>Priapulida</taxon>
        <taxon>Priapulimorpha</taxon>
        <taxon>Priapulimorphida</taxon>
        <taxon>Priapulidae</taxon>
        <taxon>Priapulus</taxon>
    </lineage>
</organism>
<evidence type="ECO:0000256" key="5">
    <source>
        <dbReference type="SAM" id="MobiDB-lite"/>
    </source>
</evidence>